<dbReference type="PRINTS" id="PR00162">
    <property type="entry name" value="RIESKE"/>
</dbReference>
<dbReference type="GO" id="GO:0046872">
    <property type="term" value="F:metal ion binding"/>
    <property type="evidence" value="ECO:0007669"/>
    <property type="project" value="UniProtKB-KW"/>
</dbReference>
<evidence type="ECO:0000256" key="1">
    <source>
        <dbReference type="ARBA" id="ARBA00022714"/>
    </source>
</evidence>
<evidence type="ECO:0000256" key="5">
    <source>
        <dbReference type="ARBA" id="ARBA00023157"/>
    </source>
</evidence>
<evidence type="ECO:0000256" key="2">
    <source>
        <dbReference type="ARBA" id="ARBA00022723"/>
    </source>
</evidence>
<dbReference type="PANTHER" id="PTHR13847">
    <property type="entry name" value="SARCOSINE DEHYDROGENASE-RELATED"/>
    <property type="match status" value="1"/>
</dbReference>
<evidence type="ECO:0000313" key="8">
    <source>
        <dbReference type="EMBL" id="MFC5970940.1"/>
    </source>
</evidence>
<protein>
    <submittedName>
        <fullName evidence="8">FAD-dependent oxidoreductase</fullName>
    </submittedName>
</protein>
<evidence type="ECO:0000259" key="7">
    <source>
        <dbReference type="PROSITE" id="PS51296"/>
    </source>
</evidence>
<proteinExistence type="predicted"/>
<dbReference type="PROSITE" id="PS51296">
    <property type="entry name" value="RIESKE"/>
    <property type="match status" value="1"/>
</dbReference>
<keyword evidence="5" id="KW-1015">Disulfide bond</keyword>
<name>A0ABD5RKD7_9EURY</name>
<sequence length="510" mass="55140">MSDADGLPGRHASPWLANAPETTYDSLDGDATTESVVVGGGIAGLTTATLLAEGGRDVVLLERDRVGGGVTGRSTAKVTSQHGFQYATLERRHGSETARKYGLANQRAVQFVADRVESFDVDCRLERQPAFAMTDATAEIPTVRREVRASQRAGLPATLVEDGPADAVAGVRFADQLQFDPQRYLLALADAFVDAGGHLFEGTRVTDVDGGAPCRVETESGSVTASDVVLATHFPLLDRAGYFARQYPKRSYVLAVRADDPPTDGMYYWPGETYRSTRTAEVDGETLTLVGGQNHKTGQGGRTRDRYRRLESAARERFDVEDVVYRWSTQDYVSVDGIPYVGRLGAFASNVYAATGFGGWGMSNGTAAGLSIAGTILDRPEEWADAFDPLRVTVLSSVRELSAESANVARRFVGDWAEGLATTGDRLGRDEATVRRRGTDVLGVYRDEDGEDHVVDAVCPHMGCLVQWNDGERSWDCPCHGSRFAVDGRVLDGPATEDLPTEPSEDRSPE</sequence>
<dbReference type="SUPFAM" id="SSF51905">
    <property type="entry name" value="FAD/NAD(P)-binding domain"/>
    <property type="match status" value="1"/>
</dbReference>
<keyword evidence="4" id="KW-0411">Iron-sulfur</keyword>
<comment type="caution">
    <text evidence="8">The sequence shown here is derived from an EMBL/GenBank/DDBJ whole genome shotgun (WGS) entry which is preliminary data.</text>
</comment>
<evidence type="ECO:0000313" key="9">
    <source>
        <dbReference type="Proteomes" id="UP001596099"/>
    </source>
</evidence>
<dbReference type="InterPro" id="IPR006076">
    <property type="entry name" value="FAD-dep_OxRdtase"/>
</dbReference>
<gene>
    <name evidence="8" type="ORF">ACFPYI_06300</name>
</gene>
<organism evidence="8 9">
    <name type="scientific">Halomarina salina</name>
    <dbReference type="NCBI Taxonomy" id="1872699"/>
    <lineage>
        <taxon>Archaea</taxon>
        <taxon>Methanobacteriati</taxon>
        <taxon>Methanobacteriota</taxon>
        <taxon>Stenosarchaea group</taxon>
        <taxon>Halobacteria</taxon>
        <taxon>Halobacteriales</taxon>
        <taxon>Natronomonadaceae</taxon>
        <taxon>Halomarina</taxon>
    </lineage>
</organism>
<dbReference type="AlphaFoldDB" id="A0ABD5RKD7"/>
<dbReference type="Gene3D" id="2.102.10.10">
    <property type="entry name" value="Rieske [2Fe-2S] iron-sulphur domain"/>
    <property type="match status" value="1"/>
</dbReference>
<evidence type="ECO:0000256" key="6">
    <source>
        <dbReference type="SAM" id="MobiDB-lite"/>
    </source>
</evidence>
<dbReference type="Proteomes" id="UP001596099">
    <property type="component" value="Unassembled WGS sequence"/>
</dbReference>
<dbReference type="EMBL" id="JBHSQH010000001">
    <property type="protein sequence ID" value="MFC5970940.1"/>
    <property type="molecule type" value="Genomic_DNA"/>
</dbReference>
<dbReference type="InterPro" id="IPR005805">
    <property type="entry name" value="Rieske_Fe-S_prot_C"/>
</dbReference>
<feature type="domain" description="Rieske" evidence="7">
    <location>
        <begin position="419"/>
        <end position="510"/>
    </location>
</feature>
<evidence type="ECO:0000256" key="4">
    <source>
        <dbReference type="ARBA" id="ARBA00023014"/>
    </source>
</evidence>
<keyword evidence="3" id="KW-0408">Iron</keyword>
<dbReference type="PANTHER" id="PTHR13847:SF274">
    <property type="entry name" value="RIESKE 2FE-2S IRON-SULFUR PROTEIN YHFW-RELATED"/>
    <property type="match status" value="1"/>
</dbReference>
<keyword evidence="2" id="KW-0479">Metal-binding</keyword>
<dbReference type="RefSeq" id="WP_247413854.1">
    <property type="nucleotide sequence ID" value="NZ_JALLGW010000001.1"/>
</dbReference>
<dbReference type="Gene3D" id="3.50.50.60">
    <property type="entry name" value="FAD/NAD(P)-binding domain"/>
    <property type="match status" value="1"/>
</dbReference>
<dbReference type="Pfam" id="PF01266">
    <property type="entry name" value="DAO"/>
    <property type="match status" value="1"/>
</dbReference>
<keyword evidence="9" id="KW-1185">Reference proteome</keyword>
<dbReference type="Pfam" id="PF00355">
    <property type="entry name" value="Rieske"/>
    <property type="match status" value="1"/>
</dbReference>
<feature type="region of interest" description="Disordered" evidence="6">
    <location>
        <begin position="490"/>
        <end position="510"/>
    </location>
</feature>
<dbReference type="SUPFAM" id="SSF50022">
    <property type="entry name" value="ISP domain"/>
    <property type="match status" value="1"/>
</dbReference>
<evidence type="ECO:0000256" key="3">
    <source>
        <dbReference type="ARBA" id="ARBA00023004"/>
    </source>
</evidence>
<reference evidence="8 9" key="1">
    <citation type="journal article" date="2019" name="Int. J. Syst. Evol. Microbiol.">
        <title>The Global Catalogue of Microorganisms (GCM) 10K type strain sequencing project: providing services to taxonomists for standard genome sequencing and annotation.</title>
        <authorList>
            <consortium name="The Broad Institute Genomics Platform"/>
            <consortium name="The Broad Institute Genome Sequencing Center for Infectious Disease"/>
            <person name="Wu L."/>
            <person name="Ma J."/>
        </authorList>
    </citation>
    <scope>NUCLEOTIDE SEQUENCE [LARGE SCALE GENOMIC DNA]</scope>
    <source>
        <strain evidence="8 9">CGMCC 1.12543</strain>
    </source>
</reference>
<dbReference type="GO" id="GO:0051537">
    <property type="term" value="F:2 iron, 2 sulfur cluster binding"/>
    <property type="evidence" value="ECO:0007669"/>
    <property type="project" value="UniProtKB-KW"/>
</dbReference>
<dbReference type="InterPro" id="IPR036922">
    <property type="entry name" value="Rieske_2Fe-2S_sf"/>
</dbReference>
<dbReference type="Gene3D" id="3.30.9.10">
    <property type="entry name" value="D-Amino Acid Oxidase, subunit A, domain 2"/>
    <property type="match status" value="1"/>
</dbReference>
<dbReference type="InterPro" id="IPR017941">
    <property type="entry name" value="Rieske_2Fe-2S"/>
</dbReference>
<accession>A0ABD5RKD7</accession>
<dbReference type="InterPro" id="IPR036188">
    <property type="entry name" value="FAD/NAD-bd_sf"/>
</dbReference>
<keyword evidence="1" id="KW-0001">2Fe-2S</keyword>